<evidence type="ECO:0000313" key="2">
    <source>
        <dbReference type="EMBL" id="KAA9395247.1"/>
    </source>
</evidence>
<keyword evidence="3" id="KW-1185">Reference proteome</keyword>
<dbReference type="PANTHER" id="PTHR21015:SF28">
    <property type="entry name" value="SLL1722 PROTEIN"/>
    <property type="match status" value="1"/>
</dbReference>
<dbReference type="AlphaFoldDB" id="A0A5J5KZQ2"/>
<feature type="domain" description="Glycosyl transferase family 28 C-terminal" evidence="1">
    <location>
        <begin position="271"/>
        <end position="351"/>
    </location>
</feature>
<dbReference type="RefSeq" id="WP_158032673.1">
    <property type="nucleotide sequence ID" value="NZ_ML708611.1"/>
</dbReference>
<dbReference type="GO" id="GO:0016758">
    <property type="term" value="F:hexosyltransferase activity"/>
    <property type="evidence" value="ECO:0007669"/>
    <property type="project" value="InterPro"/>
</dbReference>
<organism evidence="2 3">
    <name type="scientific">Kocuria coralli</name>
    <dbReference type="NCBI Taxonomy" id="1461025"/>
    <lineage>
        <taxon>Bacteria</taxon>
        <taxon>Bacillati</taxon>
        <taxon>Actinomycetota</taxon>
        <taxon>Actinomycetes</taxon>
        <taxon>Micrococcales</taxon>
        <taxon>Micrococcaceae</taxon>
        <taxon>Kocuria</taxon>
    </lineage>
</organism>
<proteinExistence type="predicted"/>
<dbReference type="OrthoDB" id="9802126at2"/>
<keyword evidence="2" id="KW-0808">Transferase</keyword>
<comment type="caution">
    <text evidence="2">The sequence shown here is derived from an EMBL/GenBank/DDBJ whole genome shotgun (WGS) entry which is preliminary data.</text>
</comment>
<dbReference type="PANTHER" id="PTHR21015">
    <property type="entry name" value="UDP-N-ACETYLGLUCOSAMINE--N-ACETYLMURAMYL-(PENTAPEPTIDE) PYROPHOSPHORYL-UNDECAPRENOL N-ACETYLGLUCOSAMINE TRANSFERASE 1"/>
    <property type="match status" value="1"/>
</dbReference>
<dbReference type="EMBL" id="SZWF01000002">
    <property type="protein sequence ID" value="KAA9395247.1"/>
    <property type="molecule type" value="Genomic_DNA"/>
</dbReference>
<dbReference type="InterPro" id="IPR007235">
    <property type="entry name" value="Glyco_trans_28_C"/>
</dbReference>
<dbReference type="Pfam" id="PF04101">
    <property type="entry name" value="Glyco_tran_28_C"/>
    <property type="match status" value="1"/>
</dbReference>
<sequence length="399" mass="42210">MRTDALRILLYSHDSQGLGHTRRNLALAHALARRLPELTGRPVTGLLLTGIDTATSFEKPDGFDWAVLPGIAKDFAGYGPRNLEIGMKHLTALRSGMIDAALFGFRPDLVIVDRHAWGVADELRGPLARLRAQFPDTRIVLGLREVLDAPAVTAGEWRRVGDLDGFRAVYSDLWVYGDRGVHDPVATGEIPAELAGLVSYTGYLSAGRPLGESVSEMTKPYIVSMAGGGADGMSLLTAAARAEVPHGYRHLVIAGPQMPAPGVDRILAEAGPRTTVVGSVPDALAEVAAAAAVISMGGYNSTAEILTTNTPALIVPRERPRQEQLIRARALAARGAVEVLRQRDLSARALSDWMSGAVGTVRLRHDLDLGGLHAVGGLAARALSETPRPVATPGGVPSP</sequence>
<dbReference type="SUPFAM" id="SSF53756">
    <property type="entry name" value="UDP-Glycosyltransferase/glycogen phosphorylase"/>
    <property type="match status" value="1"/>
</dbReference>
<dbReference type="Gene3D" id="3.40.50.2000">
    <property type="entry name" value="Glycogen Phosphorylase B"/>
    <property type="match status" value="1"/>
</dbReference>
<evidence type="ECO:0000259" key="1">
    <source>
        <dbReference type="Pfam" id="PF04101"/>
    </source>
</evidence>
<protein>
    <submittedName>
        <fullName evidence="2">Glycosyl transferase family 28</fullName>
    </submittedName>
</protein>
<name>A0A5J5KZQ2_9MICC</name>
<evidence type="ECO:0000313" key="3">
    <source>
        <dbReference type="Proteomes" id="UP000325957"/>
    </source>
</evidence>
<dbReference type="Proteomes" id="UP000325957">
    <property type="component" value="Unassembled WGS sequence"/>
</dbReference>
<gene>
    <name evidence="2" type="ORF">FCK90_02225</name>
</gene>
<reference evidence="2 3" key="1">
    <citation type="submission" date="2019-05" db="EMBL/GenBank/DDBJ databases">
        <title>Kocuria coralli sp. nov., a novel actinobacterium isolated from coral reef seawater.</title>
        <authorList>
            <person name="Li J."/>
        </authorList>
    </citation>
    <scope>NUCLEOTIDE SEQUENCE [LARGE SCALE GENOMIC DNA]</scope>
    <source>
        <strain evidence="2 3">SCSIO 13007</strain>
    </source>
</reference>
<accession>A0A5J5KZQ2</accession>